<evidence type="ECO:0000313" key="1">
    <source>
        <dbReference type="EMBL" id="ERI79916.1"/>
    </source>
</evidence>
<protein>
    <submittedName>
        <fullName evidence="1">Uncharacterized protein</fullName>
    </submittedName>
</protein>
<dbReference type="Proteomes" id="UP000016491">
    <property type="component" value="Unassembled WGS sequence"/>
</dbReference>
<evidence type="ECO:0000313" key="2">
    <source>
        <dbReference type="Proteomes" id="UP000016491"/>
    </source>
</evidence>
<comment type="caution">
    <text evidence="1">The sequence shown here is derived from an EMBL/GenBank/DDBJ whole genome shotgun (WGS) entry which is preliminary data.</text>
</comment>
<dbReference type="EMBL" id="AWSU01000045">
    <property type="protein sequence ID" value="ERI79916.1"/>
    <property type="molecule type" value="Genomic_DNA"/>
</dbReference>
<accession>A0ABC9U2S1</accession>
<name>A0ABC9U2S1_CLOSY</name>
<sequence>MVTSFYIRPLEVYAASVALEFGEGFLSVVCDVLFSFGCKFSGYVQAASAVVSFSDFYEKRRVEILEEAAENPDYLKQQLRFGYKAKEDTRDKEVVITKEKMVSAADWGIAHQADDKIDSLSDLPEEFIQAAQAFAISELNISAVDGSAPNTSIMVDAMAYYYSFETLRHSGSYKDMTVSYTGSLWWDSYRYYATPGTTVMIERTTGFSGSYTFDGGTVADNGICYVSRDVLDTSSVVGSVTSFQHCLGNYKSAVYPHGEVPPISFPGNYSFLNLRFPLSVTYSSSPSVDVPYAGAGAVTWNGTADIGKTIDNQNAAASLDEYIGKTLTANGEIVVPTDPAFPDESESSGTGEGDVTLTGIAAWLQKIFNGILALPGNIASAFDSALVNIGTKIDAIPSVLADIRDKIISIPDNIGKELAKLGDWLQTIPGALADIKDQVIAVPKSIAAEISAFFAIDTTRINNSYSDMTNALKAKLSAINQIIDIFDKTNYSFSDTPPVFTMQTPDALKQAVQSDTIVIMDLTKYADAFYWCRTILSAVLWVAFGKWVLDQFDVQFHVG</sequence>
<dbReference type="AlphaFoldDB" id="A0ABC9U2S1"/>
<organism evidence="1 2">
    <name type="scientific">[Clostridium] symbiosum ATCC 14940</name>
    <dbReference type="NCBI Taxonomy" id="411472"/>
    <lineage>
        <taxon>Bacteria</taxon>
        <taxon>Bacillati</taxon>
        <taxon>Bacillota</taxon>
        <taxon>Clostridia</taxon>
        <taxon>Lachnospirales</taxon>
        <taxon>Lachnospiraceae</taxon>
        <taxon>Otoolea</taxon>
    </lineage>
</organism>
<gene>
    <name evidence="1" type="ORF">CLOSYM_00551</name>
</gene>
<reference evidence="1 2" key="1">
    <citation type="submission" date="2013-07" db="EMBL/GenBank/DDBJ databases">
        <authorList>
            <person name="Weinstock G."/>
            <person name="Sodergren E."/>
            <person name="Wylie T."/>
            <person name="Fulton L."/>
            <person name="Fulton R."/>
            <person name="Fronick C."/>
            <person name="O'Laughlin M."/>
            <person name="Godfrey J."/>
            <person name="Miner T."/>
            <person name="Herter B."/>
            <person name="Appelbaum E."/>
            <person name="Cordes M."/>
            <person name="Lek S."/>
            <person name="Wollam A."/>
            <person name="Pepin K.H."/>
            <person name="Palsikar V.B."/>
            <person name="Mitreva M."/>
            <person name="Wilson R.K."/>
        </authorList>
    </citation>
    <scope>NUCLEOTIDE SEQUENCE [LARGE SCALE GENOMIC DNA]</scope>
    <source>
        <strain evidence="1 2">ATCC 14940</strain>
    </source>
</reference>
<proteinExistence type="predicted"/>